<dbReference type="Proteomes" id="UP000277256">
    <property type="component" value="Unassembled WGS sequence"/>
</dbReference>
<dbReference type="AlphaFoldDB" id="A0A426URV6"/>
<evidence type="ECO:0000313" key="2">
    <source>
        <dbReference type="Proteomes" id="UP000277256"/>
    </source>
</evidence>
<accession>A0A426URV6</accession>
<organism evidence="1 2">
    <name type="scientific">Glycomyces terrestris</name>
    <dbReference type="NCBI Taxonomy" id="2493553"/>
    <lineage>
        <taxon>Bacteria</taxon>
        <taxon>Bacillati</taxon>
        <taxon>Actinomycetota</taxon>
        <taxon>Actinomycetes</taxon>
        <taxon>Glycomycetales</taxon>
        <taxon>Glycomycetaceae</taxon>
        <taxon>Glycomyces</taxon>
    </lineage>
</organism>
<keyword evidence="2" id="KW-1185">Reference proteome</keyword>
<proteinExistence type="predicted"/>
<dbReference type="OrthoDB" id="5124265at2"/>
<protein>
    <submittedName>
        <fullName evidence="1">Uncharacterized protein</fullName>
    </submittedName>
</protein>
<comment type="caution">
    <text evidence="1">The sequence shown here is derived from an EMBL/GenBank/DDBJ whole genome shotgun (WGS) entry which is preliminary data.</text>
</comment>
<dbReference type="EMBL" id="RSEB01000009">
    <property type="protein sequence ID" value="RRR95818.1"/>
    <property type="molecule type" value="Genomic_DNA"/>
</dbReference>
<dbReference type="RefSeq" id="WP_125250113.1">
    <property type="nucleotide sequence ID" value="NZ_RSEB01000009.1"/>
</dbReference>
<gene>
    <name evidence="1" type="ORF">EIW28_23295</name>
</gene>
<reference evidence="1 2" key="1">
    <citation type="submission" date="2018-12" db="EMBL/GenBank/DDBJ databases">
        <title>Glycomyces sp. YIM 121974 draft genome.</title>
        <authorList>
            <person name="Li Q."/>
        </authorList>
    </citation>
    <scope>NUCLEOTIDE SEQUENCE [LARGE SCALE GENOMIC DNA]</scope>
    <source>
        <strain evidence="1 2">YIM 121974</strain>
    </source>
</reference>
<name>A0A426URV6_9ACTN</name>
<sequence length="338" mass="34947">MTELPVTREPGRILVGALPSAPEQTALVEARGALLAWDQLDRRAHPAADVWDPALAADWLWEVYGPDAAAAILDGADTAAAEWDSPVLAAARDLAHLHWAAAWWPASHAAAVPALPQGLLRAETAWRTAALDHLLDDEEAVERALAGVDLGALPTGGDLAAPVAALRERLADLAETYGVALRNAFSPKREDWALAAGGTAAEPPLASGAGPIDWAAVPPGLLDAAGEATWRLTQREGAWIVTVTAPAAPEARPADLTARFGAVEIPLRLDAGSGAFTGEATAGPDVALHLDGGVQVSAPWFALPTADAGEAERRAALIAFARGRLTAEDATLTERAAA</sequence>
<evidence type="ECO:0000313" key="1">
    <source>
        <dbReference type="EMBL" id="RRR95818.1"/>
    </source>
</evidence>